<keyword evidence="1" id="KW-0560">Oxidoreductase</keyword>
<keyword evidence="4" id="KW-1185">Reference proteome</keyword>
<evidence type="ECO:0000256" key="1">
    <source>
        <dbReference type="ARBA" id="ARBA00023002"/>
    </source>
</evidence>
<dbReference type="PANTHER" id="PTHR11695:SF294">
    <property type="entry name" value="RETICULON-4-INTERACTING PROTEIN 1, MITOCHONDRIAL"/>
    <property type="match status" value="1"/>
</dbReference>
<feature type="domain" description="Enoyl reductase (ER)" evidence="2">
    <location>
        <begin position="10"/>
        <end position="321"/>
    </location>
</feature>
<reference evidence="3 4" key="1">
    <citation type="submission" date="2019-03" db="EMBL/GenBank/DDBJ databases">
        <title>Whole genome sequence of Arthrobacter sp JH1-1.</title>
        <authorList>
            <person name="Trinh H.N."/>
        </authorList>
    </citation>
    <scope>NUCLEOTIDE SEQUENCE [LARGE SCALE GENOMIC DNA]</scope>
    <source>
        <strain evidence="3 4">JH1-1</strain>
    </source>
</reference>
<dbReference type="InterPro" id="IPR013154">
    <property type="entry name" value="ADH-like_N"/>
</dbReference>
<dbReference type="Pfam" id="PF08240">
    <property type="entry name" value="ADH_N"/>
    <property type="match status" value="1"/>
</dbReference>
<dbReference type="Gene3D" id="3.40.50.720">
    <property type="entry name" value="NAD(P)-binding Rossmann-like Domain"/>
    <property type="match status" value="1"/>
</dbReference>
<name>A0A4R5KSK3_9MICC</name>
<evidence type="ECO:0000313" key="3">
    <source>
        <dbReference type="EMBL" id="TDF98412.1"/>
    </source>
</evidence>
<dbReference type="CDD" id="cd08267">
    <property type="entry name" value="MDR1"/>
    <property type="match status" value="1"/>
</dbReference>
<dbReference type="SMART" id="SM00829">
    <property type="entry name" value="PKS_ER"/>
    <property type="match status" value="1"/>
</dbReference>
<dbReference type="InterPro" id="IPR036291">
    <property type="entry name" value="NAD(P)-bd_dom_sf"/>
</dbReference>
<evidence type="ECO:0000313" key="4">
    <source>
        <dbReference type="Proteomes" id="UP000295511"/>
    </source>
</evidence>
<dbReference type="Proteomes" id="UP000295511">
    <property type="component" value="Unassembled WGS sequence"/>
</dbReference>
<dbReference type="Pfam" id="PF13602">
    <property type="entry name" value="ADH_zinc_N_2"/>
    <property type="match status" value="1"/>
</dbReference>
<dbReference type="GO" id="GO:0008270">
    <property type="term" value="F:zinc ion binding"/>
    <property type="evidence" value="ECO:0007669"/>
    <property type="project" value="InterPro"/>
</dbReference>
<dbReference type="Gene3D" id="3.90.180.10">
    <property type="entry name" value="Medium-chain alcohol dehydrogenases, catalytic domain"/>
    <property type="match status" value="1"/>
</dbReference>
<dbReference type="RefSeq" id="WP_133203396.1">
    <property type="nucleotide sequence ID" value="NZ_SMRU01000006.1"/>
</dbReference>
<comment type="caution">
    <text evidence="3">The sequence shown here is derived from an EMBL/GenBank/DDBJ whole genome shotgun (WGS) entry which is preliminary data.</text>
</comment>
<dbReference type="InterPro" id="IPR002364">
    <property type="entry name" value="Quin_OxRdtase/zeta-crystal_CS"/>
</dbReference>
<dbReference type="InterPro" id="IPR050700">
    <property type="entry name" value="YIM1/Zinc_Alcohol_DH_Fams"/>
</dbReference>
<dbReference type="InterPro" id="IPR011032">
    <property type="entry name" value="GroES-like_sf"/>
</dbReference>
<protein>
    <submittedName>
        <fullName evidence="3">NAD(P)-dependent alcohol dehydrogenase</fullName>
    </submittedName>
</protein>
<dbReference type="GO" id="GO:0016491">
    <property type="term" value="F:oxidoreductase activity"/>
    <property type="evidence" value="ECO:0007669"/>
    <property type="project" value="UniProtKB-KW"/>
</dbReference>
<dbReference type="OrthoDB" id="9790818at2"/>
<sequence length="327" mass="34387">MKAIVQDAYGSPDVLQLSDIEQPVPGENEVLIRVHAAGVDPGVWHLMTGLPYLTRLFGFGLTRPKNRVRGRDVAGVVEEVGAKVVGFRPGDAVFGTCEGSFAEYVCAKQDKIAPKPTMLSFEQAAAVPISATTALQGLRSSGKAQSGEKVLVIGAGGGVGLFAVQMAKAFGADVTGVCSTSKVELVRQAGAGHVIDHAKEDFTDGPERFDLILDTAGNRPLKQLRKALTPRGRLVIVGGEGGGRWLGGFQRGMGAPLHSLFRGQNFSGLIAVERQDDLQAVSALINAGKVTPVIDRTFLLPEAPDAIRYAHEGGVRGKVVVTVVSEG</sequence>
<dbReference type="SUPFAM" id="SSF50129">
    <property type="entry name" value="GroES-like"/>
    <property type="match status" value="1"/>
</dbReference>
<dbReference type="PROSITE" id="PS01162">
    <property type="entry name" value="QOR_ZETA_CRYSTAL"/>
    <property type="match status" value="1"/>
</dbReference>
<dbReference type="InterPro" id="IPR020843">
    <property type="entry name" value="ER"/>
</dbReference>
<proteinExistence type="predicted"/>
<dbReference type="SUPFAM" id="SSF51735">
    <property type="entry name" value="NAD(P)-binding Rossmann-fold domains"/>
    <property type="match status" value="1"/>
</dbReference>
<accession>A0A4R5KSK3</accession>
<organism evidence="3 4">
    <name type="scientific">Arthrobacter terricola</name>
    <dbReference type="NCBI Taxonomy" id="2547396"/>
    <lineage>
        <taxon>Bacteria</taxon>
        <taxon>Bacillati</taxon>
        <taxon>Actinomycetota</taxon>
        <taxon>Actinomycetes</taxon>
        <taxon>Micrococcales</taxon>
        <taxon>Micrococcaceae</taxon>
        <taxon>Arthrobacter</taxon>
    </lineage>
</organism>
<dbReference type="EMBL" id="SMRU01000006">
    <property type="protein sequence ID" value="TDF98412.1"/>
    <property type="molecule type" value="Genomic_DNA"/>
</dbReference>
<dbReference type="PANTHER" id="PTHR11695">
    <property type="entry name" value="ALCOHOL DEHYDROGENASE RELATED"/>
    <property type="match status" value="1"/>
</dbReference>
<gene>
    <name evidence="3" type="ORF">E1809_06430</name>
</gene>
<evidence type="ECO:0000259" key="2">
    <source>
        <dbReference type="SMART" id="SM00829"/>
    </source>
</evidence>
<dbReference type="AlphaFoldDB" id="A0A4R5KSK3"/>